<dbReference type="OrthoDB" id="107999at2"/>
<dbReference type="SUPFAM" id="SSF63829">
    <property type="entry name" value="Calcium-dependent phosphotriesterase"/>
    <property type="match status" value="1"/>
</dbReference>
<sequence>MKLSLFGRLAVALFASLVLGLGMTGCGGGTIAYLWVLGQQYNQVAGFKVDDYTGNLTAVTHSPFSSQGANPVSIAVKSGGRFVFVLNQGTGGSASGRGASSGVAVFSVGGDGSLTYQATYQSQGYVPQWLALDSTGSYLYVLDKYSPGYVASTNLYTGANTDGLGAITAFSIDGTTGRLSLVTNSTVLRNGLNTPFFEVGGSPFMMKSQGSCLLTVNSADNSISPYTFGTNGQLNFTGSTGNYIVSGAKTISSINGSGSYVYLTDSSANTIIPYSLGTSCTLTPVTGGSVANESGASDPVYTLLDSTSKYLYVLNHAQVTTGSSTQAYSYLSAYTVNTTNGQLTPISDAPYTVGSGPVCMVEDPTNQYMYVSNYNDGTVTGKLLDPTTGRLEALSRGSTFAATGQATCLGLSGSVD</sequence>
<keyword evidence="4" id="KW-1185">Reference proteome</keyword>
<evidence type="ECO:0000313" key="3">
    <source>
        <dbReference type="EMBL" id="SEG62164.1"/>
    </source>
</evidence>
<dbReference type="PANTHER" id="PTHR30344:SF1">
    <property type="entry name" value="6-PHOSPHOGLUCONOLACTONASE"/>
    <property type="match status" value="1"/>
</dbReference>
<dbReference type="AlphaFoldDB" id="A0A1H6BNA8"/>
<name>A0A1H6BNA8_9BACT</name>
<evidence type="ECO:0000313" key="4">
    <source>
        <dbReference type="Proteomes" id="UP000236728"/>
    </source>
</evidence>
<dbReference type="PANTHER" id="PTHR30344">
    <property type="entry name" value="6-PHOSPHOGLUCONOLACTONASE-RELATED"/>
    <property type="match status" value="1"/>
</dbReference>
<dbReference type="GO" id="GO:0016853">
    <property type="term" value="F:isomerase activity"/>
    <property type="evidence" value="ECO:0007669"/>
    <property type="project" value="UniProtKB-KW"/>
</dbReference>
<keyword evidence="2" id="KW-0313">Glucose metabolism</keyword>
<dbReference type="InterPro" id="IPR015943">
    <property type="entry name" value="WD40/YVTN_repeat-like_dom_sf"/>
</dbReference>
<dbReference type="Pfam" id="PF10282">
    <property type="entry name" value="Lactonase"/>
    <property type="match status" value="2"/>
</dbReference>
<comment type="similarity">
    <text evidence="1">Belongs to the cycloisomerase 2 family.</text>
</comment>
<dbReference type="SUPFAM" id="SSF50974">
    <property type="entry name" value="Nitrous oxide reductase, N-terminal domain"/>
    <property type="match status" value="1"/>
</dbReference>
<protein>
    <submittedName>
        <fullName evidence="3">6-phosphogluconolactonase, cycloisomerase 2 family</fullName>
    </submittedName>
</protein>
<evidence type="ECO:0000256" key="1">
    <source>
        <dbReference type="ARBA" id="ARBA00005564"/>
    </source>
</evidence>
<evidence type="ECO:0000256" key="2">
    <source>
        <dbReference type="ARBA" id="ARBA00022526"/>
    </source>
</evidence>
<gene>
    <name evidence="3" type="ORF">SAMN05421819_3874</name>
</gene>
<dbReference type="GO" id="GO:0017057">
    <property type="term" value="F:6-phosphogluconolactonase activity"/>
    <property type="evidence" value="ECO:0007669"/>
    <property type="project" value="TreeGrafter"/>
</dbReference>
<dbReference type="InterPro" id="IPR050282">
    <property type="entry name" value="Cycloisomerase_2"/>
</dbReference>
<dbReference type="EMBL" id="FNVA01000007">
    <property type="protein sequence ID" value="SEG62164.1"/>
    <property type="molecule type" value="Genomic_DNA"/>
</dbReference>
<dbReference type="RefSeq" id="WP_103934717.1">
    <property type="nucleotide sequence ID" value="NZ_FNVA01000007.1"/>
</dbReference>
<dbReference type="Gene3D" id="2.130.10.10">
    <property type="entry name" value="YVTN repeat-like/Quinoprotein amine dehydrogenase"/>
    <property type="match status" value="2"/>
</dbReference>
<proteinExistence type="inferred from homology"/>
<dbReference type="InterPro" id="IPR019405">
    <property type="entry name" value="Lactonase_7-beta_prop"/>
</dbReference>
<dbReference type="InterPro" id="IPR011045">
    <property type="entry name" value="N2O_reductase_N"/>
</dbReference>
<organism evidence="3 4">
    <name type="scientific">Bryocella elongata</name>
    <dbReference type="NCBI Taxonomy" id="863522"/>
    <lineage>
        <taxon>Bacteria</taxon>
        <taxon>Pseudomonadati</taxon>
        <taxon>Acidobacteriota</taxon>
        <taxon>Terriglobia</taxon>
        <taxon>Terriglobales</taxon>
        <taxon>Acidobacteriaceae</taxon>
        <taxon>Bryocella</taxon>
    </lineage>
</organism>
<dbReference type="PROSITE" id="PS51257">
    <property type="entry name" value="PROKAR_LIPOPROTEIN"/>
    <property type="match status" value="1"/>
</dbReference>
<dbReference type="Proteomes" id="UP000236728">
    <property type="component" value="Unassembled WGS sequence"/>
</dbReference>
<accession>A0A1H6BNA8</accession>
<dbReference type="GO" id="GO:0006006">
    <property type="term" value="P:glucose metabolic process"/>
    <property type="evidence" value="ECO:0007669"/>
    <property type="project" value="UniProtKB-KW"/>
</dbReference>
<keyword evidence="2" id="KW-0119">Carbohydrate metabolism</keyword>
<keyword evidence="3" id="KW-0413">Isomerase</keyword>
<reference evidence="3 4" key="1">
    <citation type="submission" date="2016-10" db="EMBL/GenBank/DDBJ databases">
        <authorList>
            <person name="de Groot N.N."/>
        </authorList>
    </citation>
    <scope>NUCLEOTIDE SEQUENCE [LARGE SCALE GENOMIC DNA]</scope>
    <source>
        <strain evidence="3 4">DSM 22489</strain>
    </source>
</reference>